<comment type="caution">
    <text evidence="5">The sequence shown here is derived from an EMBL/GenBank/DDBJ whole genome shotgun (WGS) entry which is preliminary data.</text>
</comment>
<dbReference type="Pfam" id="PF12796">
    <property type="entry name" value="Ank_2"/>
    <property type="match status" value="2"/>
</dbReference>
<dbReference type="SUPFAM" id="SSF48403">
    <property type="entry name" value="Ankyrin repeat"/>
    <property type="match status" value="1"/>
</dbReference>
<dbReference type="PROSITE" id="PS50088">
    <property type="entry name" value="ANK_REPEAT"/>
    <property type="match status" value="3"/>
</dbReference>
<dbReference type="SMART" id="SM00248">
    <property type="entry name" value="ANK"/>
    <property type="match status" value="5"/>
</dbReference>
<evidence type="ECO:0000313" key="5">
    <source>
        <dbReference type="EMBL" id="KAL3386552.1"/>
    </source>
</evidence>
<dbReference type="AlphaFoldDB" id="A0ABD2W0V4"/>
<dbReference type="PANTHER" id="PTHR24198:SF165">
    <property type="entry name" value="ANKYRIN REPEAT-CONTAINING PROTEIN-RELATED"/>
    <property type="match status" value="1"/>
</dbReference>
<feature type="compositionally biased region" description="Basic residues" evidence="4">
    <location>
        <begin position="77"/>
        <end position="96"/>
    </location>
</feature>
<evidence type="ECO:0000256" key="1">
    <source>
        <dbReference type="ARBA" id="ARBA00022737"/>
    </source>
</evidence>
<evidence type="ECO:0000256" key="3">
    <source>
        <dbReference type="PROSITE-ProRule" id="PRU00023"/>
    </source>
</evidence>
<evidence type="ECO:0000256" key="4">
    <source>
        <dbReference type="SAM" id="MobiDB-lite"/>
    </source>
</evidence>
<dbReference type="InterPro" id="IPR002110">
    <property type="entry name" value="Ankyrin_rpt"/>
</dbReference>
<keyword evidence="6" id="KW-1185">Reference proteome</keyword>
<name>A0ABD2W0V4_9HYME</name>
<protein>
    <submittedName>
        <fullName evidence="5">Uncharacterized protein</fullName>
    </submittedName>
</protein>
<keyword evidence="2 3" id="KW-0040">ANK repeat</keyword>
<dbReference type="Gene3D" id="1.25.40.20">
    <property type="entry name" value="Ankyrin repeat-containing domain"/>
    <property type="match status" value="2"/>
</dbReference>
<feature type="repeat" description="ANK" evidence="3">
    <location>
        <begin position="154"/>
        <end position="186"/>
    </location>
</feature>
<dbReference type="EMBL" id="JBJJXI010000146">
    <property type="protein sequence ID" value="KAL3386552.1"/>
    <property type="molecule type" value="Genomic_DNA"/>
</dbReference>
<proteinExistence type="predicted"/>
<organism evidence="5 6">
    <name type="scientific">Trichogramma kaykai</name>
    <dbReference type="NCBI Taxonomy" id="54128"/>
    <lineage>
        <taxon>Eukaryota</taxon>
        <taxon>Metazoa</taxon>
        <taxon>Ecdysozoa</taxon>
        <taxon>Arthropoda</taxon>
        <taxon>Hexapoda</taxon>
        <taxon>Insecta</taxon>
        <taxon>Pterygota</taxon>
        <taxon>Neoptera</taxon>
        <taxon>Endopterygota</taxon>
        <taxon>Hymenoptera</taxon>
        <taxon>Apocrita</taxon>
        <taxon>Proctotrupomorpha</taxon>
        <taxon>Chalcidoidea</taxon>
        <taxon>Trichogrammatidae</taxon>
        <taxon>Trichogramma</taxon>
    </lineage>
</organism>
<reference evidence="5 6" key="1">
    <citation type="journal article" date="2024" name="bioRxiv">
        <title>A reference genome for Trichogramma kaykai: A tiny desert-dwelling parasitoid wasp with competing sex-ratio distorters.</title>
        <authorList>
            <person name="Culotta J."/>
            <person name="Lindsey A.R."/>
        </authorList>
    </citation>
    <scope>NUCLEOTIDE SEQUENCE [LARGE SCALE GENOMIC DNA]</scope>
    <source>
        <strain evidence="5 6">KSX58</strain>
    </source>
</reference>
<feature type="region of interest" description="Disordered" evidence="4">
    <location>
        <begin position="64"/>
        <end position="96"/>
    </location>
</feature>
<dbReference type="InterPro" id="IPR036770">
    <property type="entry name" value="Ankyrin_rpt-contain_sf"/>
</dbReference>
<accession>A0ABD2W0V4</accession>
<dbReference type="PANTHER" id="PTHR24198">
    <property type="entry name" value="ANKYRIN REPEAT AND PROTEIN KINASE DOMAIN-CONTAINING PROTEIN"/>
    <property type="match status" value="1"/>
</dbReference>
<gene>
    <name evidence="5" type="ORF">TKK_018049</name>
</gene>
<dbReference type="PRINTS" id="PR01415">
    <property type="entry name" value="ANKYRIN"/>
</dbReference>
<evidence type="ECO:0000256" key="2">
    <source>
        <dbReference type="ARBA" id="ARBA00023043"/>
    </source>
</evidence>
<sequence length="525" mass="60966">MFSSGRLQLRAHAQPQKRIAAFSAILPSTRSLGCFTNLAKEHLSDRVRRCRRTDKHIHANIHTRRNDRTEFNNMNHLKPRPPKKKKNKNRKRTKRNRLSYIFNKDNSKNYNSNHILVHQTDLLSNFVEVCKNGDVSSVAYFLRSVNPNSIVDDMGYSPLHVSLEYGQKEVLKVLLRNGANPNLLSAKNSHPLHVICKRDKDEKDLAKLFFDINDELENPVHVNTKDNMGNTPLHRALQWAYTKLARLLLKKGADPNLANEDGKTPLHIISTGYRSEKLVKLFFNINKDLGHTLQIDAKDKWGQTPLQLAVKNRLPDVIEVLLDNGASPSGIVFPLANYFEKSLVPDLEKCHWKLCLVSDVLAVLELLEDKGYDVDRNCALKVMELFIKYELVEKSVDDNNSWYNESFAKLAKKIMIKPNLSLNQLLQLQPKEEEKLLKYSDYFDFGCSRKLNYLLRSHRDDCSLRLCEQLSRRFFRPWTQAFFMEMMHNQLPQECCELVRNRYIQSIFSVILIPLNSRCKFEYIA</sequence>
<dbReference type="Proteomes" id="UP001627154">
    <property type="component" value="Unassembled WGS sequence"/>
</dbReference>
<keyword evidence="1" id="KW-0677">Repeat</keyword>
<feature type="repeat" description="ANK" evidence="3">
    <location>
        <begin position="228"/>
        <end position="260"/>
    </location>
</feature>
<dbReference type="PROSITE" id="PS50297">
    <property type="entry name" value="ANK_REP_REGION"/>
    <property type="match status" value="3"/>
</dbReference>
<evidence type="ECO:0000313" key="6">
    <source>
        <dbReference type="Proteomes" id="UP001627154"/>
    </source>
</evidence>
<feature type="repeat" description="ANK" evidence="3">
    <location>
        <begin position="301"/>
        <end position="327"/>
    </location>
</feature>